<name>A0A8H4J0V3_9PEZI</name>
<accession>A0A8H4J0V3</accession>
<feature type="region of interest" description="Disordered" evidence="1">
    <location>
        <begin position="101"/>
        <end position="122"/>
    </location>
</feature>
<reference evidence="2" key="1">
    <citation type="submission" date="2020-04" db="EMBL/GenBank/DDBJ databases">
        <title>Genome Assembly and Annotation of Botryosphaeria dothidea sdau 11-99, a Latent Pathogen of Apple Fruit Ring Rot in China.</title>
        <authorList>
            <person name="Yu C."/>
            <person name="Diao Y."/>
            <person name="Lu Q."/>
            <person name="Zhao J."/>
            <person name="Cui S."/>
            <person name="Peng C."/>
            <person name="He B."/>
            <person name="Liu H."/>
        </authorList>
    </citation>
    <scope>NUCLEOTIDE SEQUENCE [LARGE SCALE GENOMIC DNA]</scope>
    <source>
        <strain evidence="2">Sdau11-99</strain>
    </source>
</reference>
<dbReference type="EMBL" id="WWBZ02000011">
    <property type="protein sequence ID" value="KAF4311121.1"/>
    <property type="molecule type" value="Genomic_DNA"/>
</dbReference>
<keyword evidence="3" id="KW-1185">Reference proteome</keyword>
<comment type="caution">
    <text evidence="2">The sequence shown here is derived from an EMBL/GenBank/DDBJ whole genome shotgun (WGS) entry which is preliminary data.</text>
</comment>
<protein>
    <submittedName>
        <fullName evidence="2">Uncharacterized protein</fullName>
    </submittedName>
</protein>
<organism evidence="2 3">
    <name type="scientific">Botryosphaeria dothidea</name>
    <dbReference type="NCBI Taxonomy" id="55169"/>
    <lineage>
        <taxon>Eukaryota</taxon>
        <taxon>Fungi</taxon>
        <taxon>Dikarya</taxon>
        <taxon>Ascomycota</taxon>
        <taxon>Pezizomycotina</taxon>
        <taxon>Dothideomycetes</taxon>
        <taxon>Dothideomycetes incertae sedis</taxon>
        <taxon>Botryosphaeriales</taxon>
        <taxon>Botryosphaeriaceae</taxon>
        <taxon>Botryosphaeria</taxon>
    </lineage>
</organism>
<evidence type="ECO:0000313" key="3">
    <source>
        <dbReference type="Proteomes" id="UP000572817"/>
    </source>
</evidence>
<dbReference type="OrthoDB" id="4829316at2759"/>
<evidence type="ECO:0000313" key="2">
    <source>
        <dbReference type="EMBL" id="KAF4311121.1"/>
    </source>
</evidence>
<gene>
    <name evidence="2" type="ORF">GTA08_BOTSDO13321</name>
</gene>
<dbReference type="Proteomes" id="UP000572817">
    <property type="component" value="Unassembled WGS sequence"/>
</dbReference>
<proteinExistence type="predicted"/>
<evidence type="ECO:0000256" key="1">
    <source>
        <dbReference type="SAM" id="MobiDB-lite"/>
    </source>
</evidence>
<feature type="compositionally biased region" description="Basic and acidic residues" evidence="1">
    <location>
        <begin position="101"/>
        <end position="111"/>
    </location>
</feature>
<sequence length="122" mass="13716">MATVGKSSFIRNALNLLKNAVREEHPIGRHPVSTTPYRADWRAAWLRIGRASTLYVPMAGTVMFWPYAVRAFSKPGGFGHAYHFGSTRAWWEEGAAVGGNEREFSTDRGESRNGLWMGEDRD</sequence>
<dbReference type="AlphaFoldDB" id="A0A8H4J0V3"/>